<comment type="caution">
    <text evidence="2">The sequence shown here is derived from an EMBL/GenBank/DDBJ whole genome shotgun (WGS) entry which is preliminary data.</text>
</comment>
<evidence type="ECO:0000313" key="3">
    <source>
        <dbReference type="Proteomes" id="UP000789405"/>
    </source>
</evidence>
<protein>
    <submittedName>
        <fullName evidence="2">18409_t:CDS:1</fullName>
    </submittedName>
</protein>
<feature type="region of interest" description="Disordered" evidence="1">
    <location>
        <begin position="1"/>
        <end position="69"/>
    </location>
</feature>
<name>A0A9N9JKS3_9GLOM</name>
<feature type="compositionally biased region" description="Basic residues" evidence="1">
    <location>
        <begin position="55"/>
        <end position="69"/>
    </location>
</feature>
<dbReference type="EMBL" id="CAJVPY010024452">
    <property type="protein sequence ID" value="CAG8786737.1"/>
    <property type="molecule type" value="Genomic_DNA"/>
</dbReference>
<dbReference type="AlphaFoldDB" id="A0A9N9JKS3"/>
<reference evidence="2" key="1">
    <citation type="submission" date="2021-06" db="EMBL/GenBank/DDBJ databases">
        <authorList>
            <person name="Kallberg Y."/>
            <person name="Tangrot J."/>
            <person name="Rosling A."/>
        </authorList>
    </citation>
    <scope>NUCLEOTIDE SEQUENCE</scope>
    <source>
        <strain evidence="2">MA453B</strain>
    </source>
</reference>
<organism evidence="2 3">
    <name type="scientific">Dentiscutata erythropus</name>
    <dbReference type="NCBI Taxonomy" id="1348616"/>
    <lineage>
        <taxon>Eukaryota</taxon>
        <taxon>Fungi</taxon>
        <taxon>Fungi incertae sedis</taxon>
        <taxon>Mucoromycota</taxon>
        <taxon>Glomeromycotina</taxon>
        <taxon>Glomeromycetes</taxon>
        <taxon>Diversisporales</taxon>
        <taxon>Gigasporaceae</taxon>
        <taxon>Dentiscutata</taxon>
    </lineage>
</organism>
<feature type="compositionally biased region" description="Polar residues" evidence="1">
    <location>
        <begin position="40"/>
        <end position="53"/>
    </location>
</feature>
<proteinExistence type="predicted"/>
<feature type="non-terminal residue" evidence="2">
    <location>
        <position position="1"/>
    </location>
</feature>
<evidence type="ECO:0000313" key="2">
    <source>
        <dbReference type="EMBL" id="CAG8786737.1"/>
    </source>
</evidence>
<dbReference type="Proteomes" id="UP000789405">
    <property type="component" value="Unassembled WGS sequence"/>
</dbReference>
<sequence length="69" mass="7601">SCKRKEVAASTDDPNDPLDDIIIPQSKNAGIKKGYKQQELDASSLNDYDNNTQSKSKKGHKKTHKTAIS</sequence>
<evidence type="ECO:0000256" key="1">
    <source>
        <dbReference type="SAM" id="MobiDB-lite"/>
    </source>
</evidence>
<accession>A0A9N9JKS3</accession>
<keyword evidence="3" id="KW-1185">Reference proteome</keyword>
<gene>
    <name evidence="2" type="ORF">DERYTH_LOCUS20566</name>
</gene>